<organism evidence="2 3">
    <name type="scientific">Paraburkholderia caballeronis</name>
    <dbReference type="NCBI Taxonomy" id="416943"/>
    <lineage>
        <taxon>Bacteria</taxon>
        <taxon>Pseudomonadati</taxon>
        <taxon>Pseudomonadota</taxon>
        <taxon>Betaproteobacteria</taxon>
        <taxon>Burkholderiales</taxon>
        <taxon>Burkholderiaceae</taxon>
        <taxon>Paraburkholderia</taxon>
    </lineage>
</organism>
<accession>A0A1H7LSU3</accession>
<dbReference type="Gene3D" id="3.30.530.20">
    <property type="match status" value="1"/>
</dbReference>
<feature type="signal peptide" evidence="1">
    <location>
        <begin position="1"/>
        <end position="23"/>
    </location>
</feature>
<proteinExistence type="predicted"/>
<dbReference type="Pfam" id="PF10604">
    <property type="entry name" value="Polyketide_cyc2"/>
    <property type="match status" value="1"/>
</dbReference>
<dbReference type="SUPFAM" id="SSF55961">
    <property type="entry name" value="Bet v1-like"/>
    <property type="match status" value="1"/>
</dbReference>
<evidence type="ECO:0000313" key="3">
    <source>
        <dbReference type="Proteomes" id="UP000199120"/>
    </source>
</evidence>
<gene>
    <name evidence="2" type="ORF">SAMN05192542_104484</name>
</gene>
<evidence type="ECO:0000313" key="2">
    <source>
        <dbReference type="EMBL" id="SEL02044.1"/>
    </source>
</evidence>
<dbReference type="InterPro" id="IPR019587">
    <property type="entry name" value="Polyketide_cyclase/dehydratase"/>
</dbReference>
<keyword evidence="3" id="KW-1185">Reference proteome</keyword>
<evidence type="ECO:0000256" key="1">
    <source>
        <dbReference type="SAM" id="SignalP"/>
    </source>
</evidence>
<dbReference type="AlphaFoldDB" id="A0A1H7LSU3"/>
<dbReference type="EMBL" id="FOAJ01000004">
    <property type="protein sequence ID" value="SEL02044.1"/>
    <property type="molecule type" value="Genomic_DNA"/>
</dbReference>
<protein>
    <submittedName>
        <fullName evidence="2">Polyketide cyclase / dehydrase and lipid transport</fullName>
    </submittedName>
</protein>
<name>A0A1H7LSU3_9BURK</name>
<dbReference type="STRING" id="416943.SAMN05445871_3693"/>
<reference evidence="3" key="1">
    <citation type="submission" date="2016-10" db="EMBL/GenBank/DDBJ databases">
        <authorList>
            <person name="Varghese N."/>
            <person name="Submissions S."/>
        </authorList>
    </citation>
    <scope>NUCLEOTIDE SEQUENCE [LARGE SCALE GENOMIC DNA]</scope>
    <source>
        <strain evidence="3">LMG 26416</strain>
    </source>
</reference>
<dbReference type="RefSeq" id="WP_208862123.1">
    <property type="nucleotide sequence ID" value="NZ_FNSR01000002.1"/>
</dbReference>
<sequence>MNKLAVCLSFALVCAFPRAAALAQSVSSGPYHSPIPDSMNVRFVENRIVIQRPARAVFDWVTTWGNLPRWLPVAHGVAVVRGKLDAPSQLGDVLIENVNPANTSGISKQYTVVAQIDGFLWTVAGQDVVNGKPGDRIQYVATFAVTPIGPDSCLFTRLFQTVRPDEVNPVERRAVEDPEIIQKGLARLKSAVESAIPNDERG</sequence>
<dbReference type="Proteomes" id="UP000199120">
    <property type="component" value="Unassembled WGS sequence"/>
</dbReference>
<dbReference type="InterPro" id="IPR023393">
    <property type="entry name" value="START-like_dom_sf"/>
</dbReference>
<feature type="chain" id="PRO_5030029062" evidence="1">
    <location>
        <begin position="24"/>
        <end position="202"/>
    </location>
</feature>
<keyword evidence="1" id="KW-0732">Signal</keyword>